<keyword evidence="2" id="KW-1185">Reference proteome</keyword>
<sequence length="65" mass="7578">MDPTDSKGEALIRENVGSSRHKPIFKGRTPEAERYYKLLEDVDKELYTGCKKYKKLEAVVKLYQI</sequence>
<dbReference type="OrthoDB" id="1934442at2759"/>
<organism evidence="1 2">
    <name type="scientific">Prunus armeniaca</name>
    <name type="common">Apricot</name>
    <name type="synonym">Armeniaca vulgaris</name>
    <dbReference type="NCBI Taxonomy" id="36596"/>
    <lineage>
        <taxon>Eukaryota</taxon>
        <taxon>Viridiplantae</taxon>
        <taxon>Streptophyta</taxon>
        <taxon>Embryophyta</taxon>
        <taxon>Tracheophyta</taxon>
        <taxon>Spermatophyta</taxon>
        <taxon>Magnoliopsida</taxon>
        <taxon>eudicotyledons</taxon>
        <taxon>Gunneridae</taxon>
        <taxon>Pentapetalae</taxon>
        <taxon>rosids</taxon>
        <taxon>fabids</taxon>
        <taxon>Rosales</taxon>
        <taxon>Rosaceae</taxon>
        <taxon>Amygdaloideae</taxon>
        <taxon>Amygdaleae</taxon>
        <taxon>Prunus</taxon>
    </lineage>
</organism>
<protein>
    <submittedName>
        <fullName evidence="1">Uncharacterized protein</fullName>
    </submittedName>
</protein>
<evidence type="ECO:0000313" key="2">
    <source>
        <dbReference type="Proteomes" id="UP000507245"/>
    </source>
</evidence>
<gene>
    <name evidence="1" type="ORF">ORAREDHAP_LOCUS37385</name>
</gene>
<name>A0A6J5XP08_PRUAR</name>
<accession>A0A6J5XP08</accession>
<dbReference type="Proteomes" id="UP000507245">
    <property type="component" value="Unassembled WGS sequence"/>
</dbReference>
<evidence type="ECO:0000313" key="1">
    <source>
        <dbReference type="EMBL" id="CAB4313832.1"/>
    </source>
</evidence>
<reference evidence="2" key="1">
    <citation type="journal article" date="2020" name="Genome Biol.">
        <title>Gamete binning: chromosome-level and haplotype-resolved genome assembly enabled by high-throughput single-cell sequencing of gamete genomes.</title>
        <authorList>
            <person name="Campoy J.A."/>
            <person name="Sun H."/>
            <person name="Goel M."/>
            <person name="Jiao W.-B."/>
            <person name="Folz-Donahue K."/>
            <person name="Wang N."/>
            <person name="Rubio M."/>
            <person name="Liu C."/>
            <person name="Kukat C."/>
            <person name="Ruiz D."/>
            <person name="Huettel B."/>
            <person name="Schneeberger K."/>
        </authorList>
    </citation>
    <scope>NUCLEOTIDE SEQUENCE [LARGE SCALE GENOMIC DNA]</scope>
    <source>
        <strain evidence="2">cv. Rojo Pasion</strain>
    </source>
</reference>
<dbReference type="AlphaFoldDB" id="A0A6J5XP08"/>
<proteinExistence type="predicted"/>
<dbReference type="EMBL" id="CAEKKB010000006">
    <property type="protein sequence ID" value="CAB4313832.1"/>
    <property type="molecule type" value="Genomic_DNA"/>
</dbReference>